<dbReference type="GO" id="GO:0000175">
    <property type="term" value="F:3'-5'-RNA exonuclease activity"/>
    <property type="evidence" value="ECO:0007669"/>
    <property type="project" value="InterPro"/>
</dbReference>
<name>A4U2X4_9PROT</name>
<accession>A4U2X4</accession>
<keyword evidence="3" id="KW-0269">Exonuclease</keyword>
<reference evidence="5" key="1">
    <citation type="journal article" date="2007" name="J. Bacteriol.">
        <title>Comparative genome analysis of four magnetotactic bacteria reveals a complex set of group-specific genes implicated in magnetosome biomineralization and function.</title>
        <authorList>
            <person name="Richter M."/>
            <person name="Kube M."/>
            <person name="Bazylinski D.A."/>
            <person name="Lombardot T."/>
            <person name="Gloeckner F.O."/>
            <person name="Reinhardt R."/>
            <person name="Schueler D."/>
        </authorList>
    </citation>
    <scope>NUCLEOTIDE SEQUENCE</scope>
    <source>
        <strain evidence="5">MSR-1</strain>
    </source>
</reference>
<dbReference type="PANTHER" id="PTHR23044">
    <property type="entry name" value="3'-5' EXONUCLEASE ERI1-RELATED"/>
    <property type="match status" value="1"/>
</dbReference>
<keyword evidence="1" id="KW-0540">Nuclease</keyword>
<evidence type="ECO:0000256" key="1">
    <source>
        <dbReference type="ARBA" id="ARBA00022722"/>
    </source>
</evidence>
<sequence length="189" mass="20405">MRPVVIYDLEYTSWAGAQARNWSGAGEYREIVQIGAVRLDQDFRELDCLDILVRPRRNPRLSDYFTQLTGISQAMLNESAVEAEGALQRLLDFAAPDLSLLSNGADGTVLAENCALLDCDDLFAGRTGDVHALLLTASGRVRLTSAELPEIFGLPSAGRGHTALADARNVAAALRLIAGRDQSSSKAFL</sequence>
<dbReference type="InterPro" id="IPR047201">
    <property type="entry name" value="ERI-1_3'hExo-like"/>
</dbReference>
<dbReference type="Gene3D" id="3.30.420.10">
    <property type="entry name" value="Ribonuclease H-like superfamily/Ribonuclease H"/>
    <property type="match status" value="1"/>
</dbReference>
<dbReference type="InterPro" id="IPR012337">
    <property type="entry name" value="RNaseH-like_sf"/>
</dbReference>
<dbReference type="EMBL" id="CU459003">
    <property type="protein sequence ID" value="CAM77231.1"/>
    <property type="molecule type" value="Genomic_DNA"/>
</dbReference>
<dbReference type="PANTHER" id="PTHR23044:SF61">
    <property type="entry name" value="3'-5' EXORIBONUCLEASE 1-RELATED"/>
    <property type="match status" value="1"/>
</dbReference>
<evidence type="ECO:0000259" key="4">
    <source>
        <dbReference type="SMART" id="SM00479"/>
    </source>
</evidence>
<evidence type="ECO:0000313" key="5">
    <source>
        <dbReference type="EMBL" id="CAM77231.1"/>
    </source>
</evidence>
<dbReference type="InterPro" id="IPR051274">
    <property type="entry name" value="3-5_Exoribonuclease"/>
</dbReference>
<dbReference type="SUPFAM" id="SSF53098">
    <property type="entry name" value="Ribonuclease H-like"/>
    <property type="match status" value="1"/>
</dbReference>
<dbReference type="RefSeq" id="WP_106003105.1">
    <property type="nucleotide sequence ID" value="NZ_CP027527.1"/>
</dbReference>
<proteinExistence type="predicted"/>
<dbReference type="SMART" id="SM00479">
    <property type="entry name" value="EXOIII"/>
    <property type="match status" value="1"/>
</dbReference>
<dbReference type="GO" id="GO:0006259">
    <property type="term" value="P:DNA metabolic process"/>
    <property type="evidence" value="ECO:0007669"/>
    <property type="project" value="UniProtKB-ARBA"/>
</dbReference>
<organism evidence="5">
    <name type="scientific">Magnetospirillum gryphiswaldense</name>
    <dbReference type="NCBI Taxonomy" id="55518"/>
    <lineage>
        <taxon>Bacteria</taxon>
        <taxon>Pseudomonadati</taxon>
        <taxon>Pseudomonadota</taxon>
        <taxon>Alphaproteobacteria</taxon>
        <taxon>Rhodospirillales</taxon>
        <taxon>Rhodospirillaceae</taxon>
        <taxon>Magnetospirillum</taxon>
    </lineage>
</organism>
<dbReference type="InterPro" id="IPR013520">
    <property type="entry name" value="Ribonucl_H"/>
</dbReference>
<keyword evidence="2" id="KW-0378">Hydrolase</keyword>
<dbReference type="CDD" id="cd06133">
    <property type="entry name" value="ERI-1_3'hExo_like"/>
    <property type="match status" value="1"/>
</dbReference>
<gene>
    <name evidence="5" type="ORF">MGR_3638</name>
</gene>
<dbReference type="InterPro" id="IPR036397">
    <property type="entry name" value="RNaseH_sf"/>
</dbReference>
<feature type="domain" description="Exonuclease" evidence="4">
    <location>
        <begin position="3"/>
        <end position="183"/>
    </location>
</feature>
<dbReference type="GO" id="GO:0003676">
    <property type="term" value="F:nucleic acid binding"/>
    <property type="evidence" value="ECO:0007669"/>
    <property type="project" value="InterPro"/>
</dbReference>
<evidence type="ECO:0000256" key="3">
    <source>
        <dbReference type="ARBA" id="ARBA00022839"/>
    </source>
</evidence>
<protein>
    <recommendedName>
        <fullName evidence="4">Exonuclease domain-containing protein</fullName>
    </recommendedName>
</protein>
<dbReference type="AlphaFoldDB" id="A4U2X4"/>
<dbReference type="Pfam" id="PF00929">
    <property type="entry name" value="RNase_T"/>
    <property type="match status" value="1"/>
</dbReference>
<evidence type="ECO:0000256" key="2">
    <source>
        <dbReference type="ARBA" id="ARBA00022801"/>
    </source>
</evidence>